<name>A0A7J5U1B1_9BACT</name>
<organism evidence="2 3">
    <name type="scientific">Rudanella paleaurantiibacter</name>
    <dbReference type="NCBI Taxonomy" id="2614655"/>
    <lineage>
        <taxon>Bacteria</taxon>
        <taxon>Pseudomonadati</taxon>
        <taxon>Bacteroidota</taxon>
        <taxon>Cytophagia</taxon>
        <taxon>Cytophagales</taxon>
        <taxon>Cytophagaceae</taxon>
        <taxon>Rudanella</taxon>
    </lineage>
</organism>
<dbReference type="Proteomes" id="UP000488299">
    <property type="component" value="Unassembled WGS sequence"/>
</dbReference>
<dbReference type="EMBL" id="WELI01000003">
    <property type="protein sequence ID" value="KAB7731435.1"/>
    <property type="molecule type" value="Genomic_DNA"/>
</dbReference>
<keyword evidence="3" id="KW-1185">Reference proteome</keyword>
<evidence type="ECO:0000313" key="2">
    <source>
        <dbReference type="EMBL" id="KAB7731435.1"/>
    </source>
</evidence>
<evidence type="ECO:0000313" key="3">
    <source>
        <dbReference type="Proteomes" id="UP000488299"/>
    </source>
</evidence>
<dbReference type="PROSITE" id="PS51257">
    <property type="entry name" value="PROKAR_LIPOPROTEIN"/>
    <property type="match status" value="1"/>
</dbReference>
<keyword evidence="1" id="KW-1133">Transmembrane helix</keyword>
<keyword evidence="1" id="KW-0812">Transmembrane</keyword>
<evidence type="ECO:0000256" key="1">
    <source>
        <dbReference type="SAM" id="Phobius"/>
    </source>
</evidence>
<protein>
    <submittedName>
        <fullName evidence="2">Uncharacterized protein</fullName>
    </submittedName>
</protein>
<keyword evidence="1" id="KW-0472">Membrane</keyword>
<proteinExistence type="predicted"/>
<feature type="transmembrane region" description="Helical" evidence="1">
    <location>
        <begin position="42"/>
        <end position="64"/>
    </location>
</feature>
<reference evidence="2 3" key="1">
    <citation type="submission" date="2019-10" db="EMBL/GenBank/DDBJ databases">
        <title>Rudanella paleaurantiibacter sp. nov., isolated from sludge.</title>
        <authorList>
            <person name="Xu S.Q."/>
        </authorList>
    </citation>
    <scope>NUCLEOTIDE SEQUENCE [LARGE SCALE GENOMIC DNA]</scope>
    <source>
        <strain evidence="2 3">HX-22-17</strain>
    </source>
</reference>
<gene>
    <name evidence="2" type="ORF">F5984_11650</name>
</gene>
<sequence length="125" mass="14490">MKSSKVQMLSRFLMVTGLSLSFSCMLYILISSLYRLRFSDSVFWFLGGAILMFIFMALILRFFILKDEFNNTNQPPVKRILVLTYTAIALLGISFIYGRWRLHSIPEGERAYKEFQASQSKALKP</sequence>
<dbReference type="AlphaFoldDB" id="A0A7J5U1B1"/>
<accession>A0A7J5U1B1</accession>
<comment type="caution">
    <text evidence="2">The sequence shown here is derived from an EMBL/GenBank/DDBJ whole genome shotgun (WGS) entry which is preliminary data.</text>
</comment>
<feature type="transmembrane region" description="Helical" evidence="1">
    <location>
        <begin position="76"/>
        <end position="97"/>
    </location>
</feature>
<feature type="transmembrane region" description="Helical" evidence="1">
    <location>
        <begin position="12"/>
        <end position="30"/>
    </location>
</feature>